<reference evidence="1 2" key="1">
    <citation type="journal article" date="2018" name="Sci. Rep.">
        <title>Genome sequence of the cauliflower mushroom Sparassis crispa (Hanabiratake) and its association with beneficial usage.</title>
        <authorList>
            <person name="Kiyama R."/>
            <person name="Furutani Y."/>
            <person name="Kawaguchi K."/>
            <person name="Nakanishi T."/>
        </authorList>
    </citation>
    <scope>NUCLEOTIDE SEQUENCE [LARGE SCALE GENOMIC DNA]</scope>
</reference>
<dbReference type="RefSeq" id="XP_027612640.1">
    <property type="nucleotide sequence ID" value="XM_027756839.1"/>
</dbReference>
<sequence>MLVDKMNGREDAVNAFILAWTVVMASKGIPRKVLPPFFNVRACCATRSTISPPPPNITDYDISLAAGQDDVESLIPFAVQFSVHVPHRSTAESARIAMGRYQTGKSGFVVLTERLLRIRFYLDDQHRAPLLFTMSTYFRSTAAEASPRLW</sequence>
<evidence type="ECO:0000313" key="2">
    <source>
        <dbReference type="Proteomes" id="UP000287166"/>
    </source>
</evidence>
<gene>
    <name evidence="1" type="ORF">SCP_0400980</name>
</gene>
<name>A0A401GHR9_9APHY</name>
<dbReference type="OrthoDB" id="2523549at2759"/>
<dbReference type="EMBL" id="BFAD01000004">
    <property type="protein sequence ID" value="GBE81727.1"/>
    <property type="molecule type" value="Genomic_DNA"/>
</dbReference>
<dbReference type="Proteomes" id="UP000287166">
    <property type="component" value="Unassembled WGS sequence"/>
</dbReference>
<organism evidence="1 2">
    <name type="scientific">Sparassis crispa</name>
    <dbReference type="NCBI Taxonomy" id="139825"/>
    <lineage>
        <taxon>Eukaryota</taxon>
        <taxon>Fungi</taxon>
        <taxon>Dikarya</taxon>
        <taxon>Basidiomycota</taxon>
        <taxon>Agaricomycotina</taxon>
        <taxon>Agaricomycetes</taxon>
        <taxon>Polyporales</taxon>
        <taxon>Sparassidaceae</taxon>
        <taxon>Sparassis</taxon>
    </lineage>
</organism>
<dbReference type="InParanoid" id="A0A401GHR9"/>
<dbReference type="GeneID" id="38778644"/>
<proteinExistence type="predicted"/>
<accession>A0A401GHR9</accession>
<evidence type="ECO:0000313" key="1">
    <source>
        <dbReference type="EMBL" id="GBE81727.1"/>
    </source>
</evidence>
<dbReference type="AlphaFoldDB" id="A0A401GHR9"/>
<protein>
    <submittedName>
        <fullName evidence="1">Uncharacterized protein</fullName>
    </submittedName>
</protein>
<comment type="caution">
    <text evidence="1">The sequence shown here is derived from an EMBL/GenBank/DDBJ whole genome shotgun (WGS) entry which is preliminary data.</text>
</comment>
<keyword evidence="2" id="KW-1185">Reference proteome</keyword>